<dbReference type="Gene3D" id="3.30.200.20">
    <property type="entry name" value="Phosphorylase Kinase, domain 1"/>
    <property type="match status" value="1"/>
</dbReference>
<protein>
    <recommendedName>
        <fullName evidence="3">Serine-threonine/tyrosine-protein kinase catalytic domain-containing protein</fullName>
    </recommendedName>
</protein>
<dbReference type="Proteomes" id="UP000712600">
    <property type="component" value="Unassembled WGS sequence"/>
</dbReference>
<dbReference type="AlphaFoldDB" id="A0A8S9QBS5"/>
<name>A0A8S9QBS5_BRACR</name>
<evidence type="ECO:0008006" key="3">
    <source>
        <dbReference type="Google" id="ProtNLM"/>
    </source>
</evidence>
<proteinExistence type="predicted"/>
<comment type="caution">
    <text evidence="1">The sequence shown here is derived from an EMBL/GenBank/DDBJ whole genome shotgun (WGS) entry which is preliminary data.</text>
</comment>
<dbReference type="PANTHER" id="PTHR27006:SF634">
    <property type="entry name" value="RECEPTOR-LIKE SERINE_THREONINE-PROTEIN KINASE"/>
    <property type="match status" value="1"/>
</dbReference>
<accession>A0A8S9QBS5</accession>
<dbReference type="EMBL" id="QGKX02001290">
    <property type="protein sequence ID" value="KAF3537343.1"/>
    <property type="molecule type" value="Genomic_DNA"/>
</dbReference>
<evidence type="ECO:0000313" key="2">
    <source>
        <dbReference type="Proteomes" id="UP000712600"/>
    </source>
</evidence>
<organism evidence="1 2">
    <name type="scientific">Brassica cretica</name>
    <name type="common">Mustard</name>
    <dbReference type="NCBI Taxonomy" id="69181"/>
    <lineage>
        <taxon>Eukaryota</taxon>
        <taxon>Viridiplantae</taxon>
        <taxon>Streptophyta</taxon>
        <taxon>Embryophyta</taxon>
        <taxon>Tracheophyta</taxon>
        <taxon>Spermatophyta</taxon>
        <taxon>Magnoliopsida</taxon>
        <taxon>eudicotyledons</taxon>
        <taxon>Gunneridae</taxon>
        <taxon>Pentapetalae</taxon>
        <taxon>rosids</taxon>
        <taxon>malvids</taxon>
        <taxon>Brassicales</taxon>
        <taxon>Brassicaceae</taxon>
        <taxon>Brassiceae</taxon>
        <taxon>Brassica</taxon>
    </lineage>
</organism>
<reference evidence="1" key="1">
    <citation type="submission" date="2019-12" db="EMBL/GenBank/DDBJ databases">
        <title>Genome sequencing and annotation of Brassica cretica.</title>
        <authorList>
            <person name="Studholme D.J."/>
            <person name="Sarris P."/>
        </authorList>
    </citation>
    <scope>NUCLEOTIDE SEQUENCE</scope>
    <source>
        <strain evidence="1">PFS-109/04</strain>
        <tissue evidence="1">Leaf</tissue>
    </source>
</reference>
<evidence type="ECO:0000313" key="1">
    <source>
        <dbReference type="EMBL" id="KAF3537343.1"/>
    </source>
</evidence>
<dbReference type="PANTHER" id="PTHR27006">
    <property type="entry name" value="PROMASTIGOTE SURFACE ANTIGEN PROTEIN PSA"/>
    <property type="match status" value="1"/>
</dbReference>
<sequence>MPFTNSAVFEFDLDTIKAETNEFSDLINQNKCKPMYKGQLPSGQEIAVNEMVANSVGVMDSFSMRSFFEKIKHKNLIHLLGFLCQMK</sequence>
<gene>
    <name evidence="1" type="ORF">F2Q69_00022069</name>
</gene>